<evidence type="ECO:0000256" key="1">
    <source>
        <dbReference type="SAM" id="MobiDB-lite"/>
    </source>
</evidence>
<organism evidence="3 4">
    <name type="scientific">Agromyces aureus</name>
    <dbReference type="NCBI Taxonomy" id="453304"/>
    <lineage>
        <taxon>Bacteria</taxon>
        <taxon>Bacillati</taxon>
        <taxon>Actinomycetota</taxon>
        <taxon>Actinomycetes</taxon>
        <taxon>Micrococcales</taxon>
        <taxon>Microbacteriaceae</taxon>
        <taxon>Agromyces</taxon>
    </lineage>
</organism>
<dbReference type="STRING" id="453304.ATC03_10615"/>
<sequence length="107" mass="12003">MGKFIYETLRVDFEDRVLAHLQQVIGAKLRRGESFHFSWRDDASIGDGRTTIWLHPSATIVYKYYGSRPPSMNRAWIEALSQVANSGAGLHLVPEPSEPTTTNGGDR</sequence>
<dbReference type="GO" id="GO:0016874">
    <property type="term" value="F:ligase activity"/>
    <property type="evidence" value="ECO:0007669"/>
    <property type="project" value="UniProtKB-KW"/>
</dbReference>
<keyword evidence="3" id="KW-0436">Ligase</keyword>
<dbReference type="KEGG" id="agy:ATC03_10615"/>
<dbReference type="OrthoDB" id="5123855at2"/>
<reference evidence="3 4" key="1">
    <citation type="journal article" date="2016" name="Int. J. Syst. Evol. Microbiol.">
        <title>Agromyces aureus sp. nov., isolated from the rhizosphere of Salix caprea L. grown in a heavy-metal-contaminated soil.</title>
        <authorList>
            <person name="Corretto E."/>
            <person name="Antonielli L."/>
            <person name="Sessitsch A."/>
            <person name="Compant S."/>
            <person name="Gorfer M."/>
            <person name="Kuffner M."/>
            <person name="Brader G."/>
        </authorList>
    </citation>
    <scope>NUCLEOTIDE SEQUENCE [LARGE SCALE GENOMIC DNA]</scope>
    <source>
        <strain evidence="3 4">AR33</strain>
    </source>
</reference>
<feature type="compositionally biased region" description="Polar residues" evidence="1">
    <location>
        <begin position="98"/>
        <end position="107"/>
    </location>
</feature>
<keyword evidence="4" id="KW-1185">Reference proteome</keyword>
<feature type="domain" description="DUF7882" evidence="2">
    <location>
        <begin position="1"/>
        <end position="95"/>
    </location>
</feature>
<feature type="region of interest" description="Disordered" evidence="1">
    <location>
        <begin position="88"/>
        <end position="107"/>
    </location>
</feature>
<proteinExistence type="predicted"/>
<dbReference type="RefSeq" id="WP_067876653.1">
    <property type="nucleotide sequence ID" value="NZ_CP013979.1"/>
</dbReference>
<dbReference type="EMBL" id="CP013979">
    <property type="protein sequence ID" value="ANJ27113.1"/>
    <property type="molecule type" value="Genomic_DNA"/>
</dbReference>
<gene>
    <name evidence="3" type="ORF">ATC03_10615</name>
</gene>
<evidence type="ECO:0000313" key="3">
    <source>
        <dbReference type="EMBL" id="ANJ27113.1"/>
    </source>
</evidence>
<dbReference type="InterPro" id="IPR057204">
    <property type="entry name" value="DUF7882"/>
</dbReference>
<protein>
    <submittedName>
        <fullName evidence="3">ATP-dependent DNA ligase</fullName>
    </submittedName>
</protein>
<accession>A0A191WG04</accession>
<evidence type="ECO:0000259" key="2">
    <source>
        <dbReference type="Pfam" id="PF25355"/>
    </source>
</evidence>
<name>A0A191WG04_9MICO</name>
<reference evidence="4" key="2">
    <citation type="submission" date="2016-01" db="EMBL/GenBank/DDBJ databases">
        <title>Complete genome sequence of Agromyces aureus AR33T and comparison with related organisms.</title>
        <authorList>
            <person name="Corretto E."/>
            <person name="Antonielli L."/>
            <person name="Sessitsch A."/>
            <person name="Brader G."/>
        </authorList>
    </citation>
    <scope>NUCLEOTIDE SEQUENCE [LARGE SCALE GENOMIC DNA]</scope>
    <source>
        <strain evidence="4">AR33</strain>
    </source>
</reference>
<evidence type="ECO:0000313" key="4">
    <source>
        <dbReference type="Proteomes" id="UP000078437"/>
    </source>
</evidence>
<dbReference type="Proteomes" id="UP000078437">
    <property type="component" value="Chromosome"/>
</dbReference>
<dbReference type="Pfam" id="PF25355">
    <property type="entry name" value="DUF7882"/>
    <property type="match status" value="1"/>
</dbReference>
<dbReference type="AlphaFoldDB" id="A0A191WG04"/>